<dbReference type="Pfam" id="PF13193">
    <property type="entry name" value="AMP-binding_C"/>
    <property type="match status" value="1"/>
</dbReference>
<dbReference type="InterPro" id="IPR042099">
    <property type="entry name" value="ANL_N_sf"/>
</dbReference>
<proteinExistence type="predicted"/>
<name>A0ABW8ESF5_9BURK</name>
<dbReference type="Proteomes" id="UP001617427">
    <property type="component" value="Unassembled WGS sequence"/>
</dbReference>
<evidence type="ECO:0000313" key="4">
    <source>
        <dbReference type="Proteomes" id="UP001617427"/>
    </source>
</evidence>
<gene>
    <name evidence="3" type="ORF">ACIPEN_01005</name>
</gene>
<dbReference type="InterPro" id="IPR020845">
    <property type="entry name" value="AMP-binding_CS"/>
</dbReference>
<keyword evidence="4" id="KW-1185">Reference proteome</keyword>
<accession>A0ABW8ESF5</accession>
<dbReference type="RefSeq" id="WP_402698000.1">
    <property type="nucleotide sequence ID" value="NZ_JBIUZV010000001.1"/>
</dbReference>
<protein>
    <submittedName>
        <fullName evidence="3">Class I adenylate-forming enzyme family protein</fullName>
    </submittedName>
</protein>
<dbReference type="InterPro" id="IPR000873">
    <property type="entry name" value="AMP-dep_synth/lig_dom"/>
</dbReference>
<dbReference type="InterPro" id="IPR025110">
    <property type="entry name" value="AMP-bd_C"/>
</dbReference>
<evidence type="ECO:0000313" key="3">
    <source>
        <dbReference type="EMBL" id="MFJ3044382.1"/>
    </source>
</evidence>
<evidence type="ECO:0000259" key="1">
    <source>
        <dbReference type="Pfam" id="PF00501"/>
    </source>
</evidence>
<sequence length="541" mass="60331">MFNEFSSEDPRLLRQRLESADLPESVYDLLRYTAITHGESPAWHFIDSGARRNWREVLAGVDAAAAAFCRAGIGQGTHVAIMAWNCEEFALAWLALARLQAVMVPVNAAYTAREIQYVLDTSDASFLIVEEEFLPRLAELEGQPVGEGKLVVIGEQAPSGALTWRAMIEAGRDTVIPATLRQRDNLLNLQYTSGTTGFSKACMLSHDYWLVLAYSSVAFFATELRRFYMGSSLFYMVGQRILLNAMVCGGEVYVPRKAGAKRFMQDVAKYGCDYCALFEMVYKQPALPSDGQNVLKIATIFAFAPDHHRDFEQRFNVHGQEFYGMTEIGGAAYVPAHELAARCGSGSCGIAAPFRELKIVDEKGAQCPAGEPGELLVRGRGLLKGYYKNPKASEEAFTDGWFHTGDIARIDDEGYLYILGRMKDMVRRSGENISAREVESVIRGIAAVQDVAIIAVPDAYREEEVKAYILLAPGASADDITPDFILDHCRPLLASYKLPRYFEYRTSLPLTDSQRVQKKVLREEKPDLRAGSYDAQEKRWH</sequence>
<dbReference type="InterPro" id="IPR045851">
    <property type="entry name" value="AMP-bd_C_sf"/>
</dbReference>
<evidence type="ECO:0000259" key="2">
    <source>
        <dbReference type="Pfam" id="PF13193"/>
    </source>
</evidence>
<comment type="caution">
    <text evidence="3">The sequence shown here is derived from an EMBL/GenBank/DDBJ whole genome shotgun (WGS) entry which is preliminary data.</text>
</comment>
<dbReference type="Gene3D" id="3.30.300.30">
    <property type="match status" value="1"/>
</dbReference>
<organism evidence="3 4">
    <name type="scientific">Herbaspirillum chlorophenolicum</name>
    <dbReference type="NCBI Taxonomy" id="211589"/>
    <lineage>
        <taxon>Bacteria</taxon>
        <taxon>Pseudomonadati</taxon>
        <taxon>Pseudomonadota</taxon>
        <taxon>Betaproteobacteria</taxon>
        <taxon>Burkholderiales</taxon>
        <taxon>Oxalobacteraceae</taxon>
        <taxon>Herbaspirillum</taxon>
    </lineage>
</organism>
<dbReference type="Gene3D" id="3.40.50.12780">
    <property type="entry name" value="N-terminal domain of ligase-like"/>
    <property type="match status" value="1"/>
</dbReference>
<feature type="domain" description="AMP-binding enzyme C-terminal" evidence="2">
    <location>
        <begin position="437"/>
        <end position="513"/>
    </location>
</feature>
<dbReference type="EMBL" id="JBIUZV010000001">
    <property type="protein sequence ID" value="MFJ3044382.1"/>
    <property type="molecule type" value="Genomic_DNA"/>
</dbReference>
<dbReference type="Pfam" id="PF00501">
    <property type="entry name" value="AMP-binding"/>
    <property type="match status" value="1"/>
</dbReference>
<dbReference type="PANTHER" id="PTHR43767">
    <property type="entry name" value="LONG-CHAIN-FATTY-ACID--COA LIGASE"/>
    <property type="match status" value="1"/>
</dbReference>
<dbReference type="InterPro" id="IPR050237">
    <property type="entry name" value="ATP-dep_AMP-bd_enzyme"/>
</dbReference>
<dbReference type="PANTHER" id="PTHR43767:SF1">
    <property type="entry name" value="NONRIBOSOMAL PEPTIDE SYNTHASE PES1 (EUROFUNG)-RELATED"/>
    <property type="match status" value="1"/>
</dbReference>
<feature type="domain" description="AMP-dependent synthetase/ligase" evidence="1">
    <location>
        <begin position="37"/>
        <end position="387"/>
    </location>
</feature>
<dbReference type="PROSITE" id="PS00455">
    <property type="entry name" value="AMP_BINDING"/>
    <property type="match status" value="1"/>
</dbReference>
<reference evidence="3 4" key="1">
    <citation type="submission" date="2024-10" db="EMBL/GenBank/DDBJ databases">
        <title>The Natural Products Discovery Center: Release of the First 8490 Sequenced Strains for Exploring Actinobacteria Biosynthetic Diversity.</title>
        <authorList>
            <person name="Kalkreuter E."/>
            <person name="Kautsar S.A."/>
            <person name="Yang D."/>
            <person name="Bader C.D."/>
            <person name="Teijaro C.N."/>
            <person name="Fluegel L."/>
            <person name="Davis C.M."/>
            <person name="Simpson J.R."/>
            <person name="Lauterbach L."/>
            <person name="Steele A.D."/>
            <person name="Gui C."/>
            <person name="Meng S."/>
            <person name="Li G."/>
            <person name="Viehrig K."/>
            <person name="Ye F."/>
            <person name="Su P."/>
            <person name="Kiefer A.F."/>
            <person name="Nichols A."/>
            <person name="Cepeda A.J."/>
            <person name="Yan W."/>
            <person name="Fan B."/>
            <person name="Jiang Y."/>
            <person name="Adhikari A."/>
            <person name="Zheng C.-J."/>
            <person name="Schuster L."/>
            <person name="Cowan T.M."/>
            <person name="Smanski M.J."/>
            <person name="Chevrette M.G."/>
            <person name="De Carvalho L.P.S."/>
            <person name="Shen B."/>
        </authorList>
    </citation>
    <scope>NUCLEOTIDE SEQUENCE [LARGE SCALE GENOMIC DNA]</scope>
    <source>
        <strain evidence="3 4">NPDC087045</strain>
    </source>
</reference>
<dbReference type="SUPFAM" id="SSF56801">
    <property type="entry name" value="Acetyl-CoA synthetase-like"/>
    <property type="match status" value="1"/>
</dbReference>